<accession>A0A2H5XEN1</accession>
<reference evidence="2" key="1">
    <citation type="submission" date="2017-09" db="EMBL/GenBank/DDBJ databases">
        <title>Metaegenomics of thermophilic ammonia-oxidizing enrichment culture.</title>
        <authorList>
            <person name="Kato S."/>
            <person name="Suzuki K."/>
        </authorList>
    </citation>
    <scope>NUCLEOTIDE SEQUENCE [LARGE SCALE GENOMIC DNA]</scope>
</reference>
<proteinExistence type="predicted"/>
<protein>
    <submittedName>
        <fullName evidence="1">Uncharacterized protein</fullName>
    </submittedName>
</protein>
<name>A0A2H5XEN1_9BACT</name>
<dbReference type="AlphaFoldDB" id="A0A2H5XEN1"/>
<sequence length="572" mass="63835">MPDSPQGVPTEPLSVFDCRAAWQGTETHIAPGAWEFGSGAERLILSVTTIRVQWQRDGQPLGWSQLLPPLGTRPTVVQVRRVGWRWLAFFHRHLVAFAFADVPPTERIASQGNAPIPTLYPLTPSQQWQWRPPDSWQPHTLSDGSVGFAPPLQQRRSVFVLSPTDTALTDIAVTAEVCLNAGRGIGVAIGWGDDGGHVWRWRREGSDMRVQLVAVARSGDEWSEQVLYDEPLPLSPLHWQRLQVWRSGDQLWVGLDGEVLAFCQDARFAMGQVGVWAEKGETPSPLVRSFTIASWQCATLAPSTDTATPLPSRHGQWRFKGNVWTLQKTANQDAMALLGDAVPPCWWVADIFWQGTPVGLVWGWRSEDDWCLLSLTPTSAATTVTLCVRRRDGEVPLARERVWLQPNALYRIAVRLDTDEVTGLINGIPFVRAKGVTRGKVGLWAKQTMTLKQFWLLTDAEMLLPLTPDDGGTVQPAADAAWIAHEAIAFTLPAGLPPGVPQTARLSQAPVTLWVERTQHRLQLRLDFNDRLLVQTSVRQPLTLPLAVRLERRDRWVLVWLGERLVLTAKLP</sequence>
<gene>
    <name evidence="1" type="ORF">HRbin17_02177</name>
</gene>
<dbReference type="Gene3D" id="2.60.120.560">
    <property type="entry name" value="Exo-inulinase, domain 1"/>
    <property type="match status" value="1"/>
</dbReference>
<dbReference type="Proteomes" id="UP000236173">
    <property type="component" value="Unassembled WGS sequence"/>
</dbReference>
<evidence type="ECO:0000313" key="2">
    <source>
        <dbReference type="Proteomes" id="UP000236173"/>
    </source>
</evidence>
<comment type="caution">
    <text evidence="1">The sequence shown here is derived from an EMBL/GenBank/DDBJ whole genome shotgun (WGS) entry which is preliminary data.</text>
</comment>
<evidence type="ECO:0000313" key="1">
    <source>
        <dbReference type="EMBL" id="GBC99648.1"/>
    </source>
</evidence>
<organism evidence="1 2">
    <name type="scientific">Candidatus Fervidibacter japonicus</name>
    <dbReference type="NCBI Taxonomy" id="2035412"/>
    <lineage>
        <taxon>Bacteria</taxon>
        <taxon>Candidatus Fervidibacterota</taxon>
        <taxon>Candidatus Fervidibacter</taxon>
    </lineage>
</organism>
<dbReference type="EMBL" id="BEHT01000033">
    <property type="protein sequence ID" value="GBC99648.1"/>
    <property type="molecule type" value="Genomic_DNA"/>
</dbReference>